<organism evidence="7 8">
    <name type="scientific">Lachancea meyersii CBS 8951</name>
    <dbReference type="NCBI Taxonomy" id="1266667"/>
    <lineage>
        <taxon>Eukaryota</taxon>
        <taxon>Fungi</taxon>
        <taxon>Dikarya</taxon>
        <taxon>Ascomycota</taxon>
        <taxon>Saccharomycotina</taxon>
        <taxon>Saccharomycetes</taxon>
        <taxon>Saccharomycetales</taxon>
        <taxon>Saccharomycetaceae</taxon>
        <taxon>Lachancea</taxon>
    </lineage>
</organism>
<keyword evidence="8" id="KW-1185">Reference proteome</keyword>
<dbReference type="AlphaFoldDB" id="A0A1G4J8R8"/>
<evidence type="ECO:0000256" key="4">
    <source>
        <dbReference type="ARBA" id="ARBA00023136"/>
    </source>
</evidence>
<dbReference type="InterPro" id="IPR049176">
    <property type="entry name" value="COG5_N"/>
</dbReference>
<feature type="domain" description="Conserved oligomeric Golgi complex subunit 5 helical" evidence="6">
    <location>
        <begin position="183"/>
        <end position="361"/>
    </location>
</feature>
<evidence type="ECO:0000313" key="7">
    <source>
        <dbReference type="EMBL" id="SCU86303.1"/>
    </source>
</evidence>
<dbReference type="GO" id="GO:0017119">
    <property type="term" value="C:Golgi transport complex"/>
    <property type="evidence" value="ECO:0007669"/>
    <property type="project" value="InterPro"/>
</dbReference>
<reference evidence="8" key="1">
    <citation type="submission" date="2016-03" db="EMBL/GenBank/DDBJ databases">
        <authorList>
            <person name="Devillers Hugo."/>
        </authorList>
    </citation>
    <scope>NUCLEOTIDE SEQUENCE [LARGE SCALE GENOMIC DNA]</scope>
</reference>
<dbReference type="GO" id="GO:0000139">
    <property type="term" value="C:Golgi membrane"/>
    <property type="evidence" value="ECO:0007669"/>
    <property type="project" value="UniProtKB-SubCell"/>
</dbReference>
<evidence type="ECO:0000256" key="1">
    <source>
        <dbReference type="ARBA" id="ARBA00004395"/>
    </source>
</evidence>
<evidence type="ECO:0000256" key="3">
    <source>
        <dbReference type="ARBA" id="ARBA00023034"/>
    </source>
</evidence>
<dbReference type="InterPro" id="IPR048485">
    <property type="entry name" value="COG5_helical"/>
</dbReference>
<feature type="domain" description="Conserved oligomeric Golgi complex subunit 5 N-terminal" evidence="5">
    <location>
        <begin position="11"/>
        <end position="144"/>
    </location>
</feature>
<protein>
    <recommendedName>
        <fullName evidence="2">Conserved oligomeric Golgi complex subunit 5</fullName>
    </recommendedName>
</protein>
<dbReference type="Proteomes" id="UP000191144">
    <property type="component" value="Chromosome D"/>
</dbReference>
<proteinExistence type="predicted"/>
<evidence type="ECO:0000259" key="5">
    <source>
        <dbReference type="Pfam" id="PF10392"/>
    </source>
</evidence>
<dbReference type="EMBL" id="LT598482">
    <property type="protein sequence ID" value="SCU86303.1"/>
    <property type="molecule type" value="Genomic_DNA"/>
</dbReference>
<evidence type="ECO:0000259" key="6">
    <source>
        <dbReference type="Pfam" id="PF20649"/>
    </source>
</evidence>
<keyword evidence="3" id="KW-0333">Golgi apparatus</keyword>
<dbReference type="Pfam" id="PF10392">
    <property type="entry name" value="COG5_N"/>
    <property type="match status" value="1"/>
</dbReference>
<dbReference type="PANTHER" id="PTHR13228">
    <property type="entry name" value="CONSERVED OLIGOMERIC GOLGI COMPLEX COMPONENT 5"/>
    <property type="match status" value="1"/>
</dbReference>
<evidence type="ECO:0000256" key="2">
    <source>
        <dbReference type="ARBA" id="ARBA00020974"/>
    </source>
</evidence>
<sequence>MSSGKHLKDFEQYLDPEFRASQACFELLKGSHIDPDSNELDLLTSIKKVRYALDEVNKRSENVIRANPLHLIDTFDNRNLARIKTRESLGPNIEYLKMSYSRLDKDVLEPYEECLQLQSALSKIHQTSSILRDVLTFLHLLKQLGNTDPSALKNETNLSDQTLLTLASAHAQIQTALFSNPNLRALRFVKKYETETLTPSRRETLKVMSESLIQTYSGEMKSQSKLESASRLLPALYELSPKDFVSVMDKILLSRINSSAQALTKTITSIKIIPTALESTVRNAQNVSLLENTLRATTIDTVSLFSEYISHKKHDSLIDMFWNRVSKAFRKDFETSFTRGGPVGKALASNSAVIMQSIRQTLNTDPVIASCGLEKMLDSVSILNKQSSK</sequence>
<dbReference type="InterPro" id="IPR019465">
    <property type="entry name" value="Cog5"/>
</dbReference>
<dbReference type="GO" id="GO:0006891">
    <property type="term" value="P:intra-Golgi vesicle-mediated transport"/>
    <property type="evidence" value="ECO:0007669"/>
    <property type="project" value="InterPro"/>
</dbReference>
<dbReference type="PANTHER" id="PTHR13228:SF3">
    <property type="entry name" value="CONSERVED OLIGOMERIC GOLGI COMPLEX SUBUNIT 5"/>
    <property type="match status" value="1"/>
</dbReference>
<accession>A0A1G4J8R8</accession>
<dbReference type="OrthoDB" id="18786at2759"/>
<gene>
    <name evidence="7" type="ORF">LAME_0D05468G</name>
</gene>
<keyword evidence="4" id="KW-0472">Membrane</keyword>
<name>A0A1G4J8R8_9SACH</name>
<dbReference type="Pfam" id="PF20649">
    <property type="entry name" value="COG5_C"/>
    <property type="match status" value="1"/>
</dbReference>
<evidence type="ECO:0000313" key="8">
    <source>
        <dbReference type="Proteomes" id="UP000191144"/>
    </source>
</evidence>
<comment type="subcellular location">
    <subcellularLocation>
        <location evidence="1">Golgi apparatus membrane</location>
        <topology evidence="1">Peripheral membrane protein</topology>
    </subcellularLocation>
</comment>